<keyword evidence="7" id="KW-1185">Reference proteome</keyword>
<comment type="similarity">
    <text evidence="1">Belongs to the FAD-binding monooxygenase family.</text>
</comment>
<proteinExistence type="inferred from homology"/>
<dbReference type="InterPro" id="IPR020946">
    <property type="entry name" value="Flavin_mOase-like"/>
</dbReference>
<dbReference type="SUPFAM" id="SSF51905">
    <property type="entry name" value="FAD/NAD(P)-binding domain"/>
    <property type="match status" value="3"/>
</dbReference>
<feature type="region of interest" description="Disordered" evidence="5">
    <location>
        <begin position="1"/>
        <end position="20"/>
    </location>
</feature>
<evidence type="ECO:0000313" key="7">
    <source>
        <dbReference type="Proteomes" id="UP001583186"/>
    </source>
</evidence>
<organism evidence="6 7">
    <name type="scientific">Sporothrix stenoceras</name>
    <dbReference type="NCBI Taxonomy" id="5173"/>
    <lineage>
        <taxon>Eukaryota</taxon>
        <taxon>Fungi</taxon>
        <taxon>Dikarya</taxon>
        <taxon>Ascomycota</taxon>
        <taxon>Pezizomycotina</taxon>
        <taxon>Sordariomycetes</taxon>
        <taxon>Sordariomycetidae</taxon>
        <taxon>Ophiostomatales</taxon>
        <taxon>Ophiostomataceae</taxon>
        <taxon>Sporothrix</taxon>
    </lineage>
</organism>
<evidence type="ECO:0000313" key="6">
    <source>
        <dbReference type="EMBL" id="KAL1898014.1"/>
    </source>
</evidence>
<dbReference type="EMBL" id="JAWCUI010000017">
    <property type="protein sequence ID" value="KAL1898014.1"/>
    <property type="molecule type" value="Genomic_DNA"/>
</dbReference>
<evidence type="ECO:0000256" key="3">
    <source>
        <dbReference type="ARBA" id="ARBA00022827"/>
    </source>
</evidence>
<keyword evidence="2" id="KW-0285">Flavoprotein</keyword>
<evidence type="ECO:0000256" key="2">
    <source>
        <dbReference type="ARBA" id="ARBA00022630"/>
    </source>
</evidence>
<dbReference type="PANTHER" id="PTHR42877:SF7">
    <property type="entry name" value="FLAVIN-BINDING MONOOXYGENASE-RELATED"/>
    <property type="match status" value="1"/>
</dbReference>
<dbReference type="Proteomes" id="UP001583186">
    <property type="component" value="Unassembled WGS sequence"/>
</dbReference>
<evidence type="ECO:0000256" key="1">
    <source>
        <dbReference type="ARBA" id="ARBA00010139"/>
    </source>
</evidence>
<name>A0ABR3ZBR2_9PEZI</name>
<keyword evidence="4" id="KW-0560">Oxidoreductase</keyword>
<comment type="caution">
    <text evidence="6">The sequence shown here is derived from an EMBL/GenBank/DDBJ whole genome shotgun (WGS) entry which is preliminary data.</text>
</comment>
<accession>A0ABR3ZBR2</accession>
<dbReference type="PANTHER" id="PTHR42877">
    <property type="entry name" value="L-ORNITHINE N(5)-MONOOXYGENASE-RELATED"/>
    <property type="match status" value="1"/>
</dbReference>
<dbReference type="Gene3D" id="3.50.50.60">
    <property type="entry name" value="FAD/NAD(P)-binding domain"/>
    <property type="match status" value="2"/>
</dbReference>
<gene>
    <name evidence="6" type="ORF">Sste5346_003872</name>
</gene>
<dbReference type="InterPro" id="IPR051209">
    <property type="entry name" value="FAD-bind_Monooxygenase_sf"/>
</dbReference>
<dbReference type="InterPro" id="IPR036188">
    <property type="entry name" value="FAD/NAD-bd_sf"/>
</dbReference>
<evidence type="ECO:0000256" key="5">
    <source>
        <dbReference type="SAM" id="MobiDB-lite"/>
    </source>
</evidence>
<reference evidence="6 7" key="1">
    <citation type="journal article" date="2024" name="IMA Fungus">
        <title>IMA Genome - F19 : A genome assembly and annotation guide to empower mycologists, including annotated draft genome sequences of Ceratocystis pirilliformis, Diaporthe australafricana, Fusarium ophioides, Paecilomyces lecythidis, and Sporothrix stenoceras.</title>
        <authorList>
            <person name="Aylward J."/>
            <person name="Wilson A.M."/>
            <person name="Visagie C.M."/>
            <person name="Spraker J."/>
            <person name="Barnes I."/>
            <person name="Buitendag C."/>
            <person name="Ceriani C."/>
            <person name="Del Mar Angel L."/>
            <person name="du Plessis D."/>
            <person name="Fuchs T."/>
            <person name="Gasser K."/>
            <person name="Kramer D."/>
            <person name="Li W."/>
            <person name="Munsamy K."/>
            <person name="Piso A."/>
            <person name="Price J.L."/>
            <person name="Sonnekus B."/>
            <person name="Thomas C."/>
            <person name="van der Nest A."/>
            <person name="van Dijk A."/>
            <person name="van Heerden A."/>
            <person name="van Vuuren N."/>
            <person name="Yilmaz N."/>
            <person name="Duong T.A."/>
            <person name="van der Merwe N.A."/>
            <person name="Wingfield M.J."/>
            <person name="Wingfield B.D."/>
        </authorList>
    </citation>
    <scope>NUCLEOTIDE SEQUENCE [LARGE SCALE GENOMIC DNA]</scope>
    <source>
        <strain evidence="6 7">CMW 5346</strain>
    </source>
</reference>
<dbReference type="Pfam" id="PF13450">
    <property type="entry name" value="NAD_binding_8"/>
    <property type="match status" value="1"/>
</dbReference>
<keyword evidence="3" id="KW-0274">FAD</keyword>
<protein>
    <submittedName>
        <fullName evidence="6">Uncharacterized protein</fullName>
    </submittedName>
</protein>
<dbReference type="Pfam" id="PF00743">
    <property type="entry name" value="FMO-like"/>
    <property type="match status" value="1"/>
</dbReference>
<sequence length="588" mass="65705">MGSQDLDAQSRPRAASSVPDFDFASLPGRYGWPTENERGYRIKEQPYGTQRPLRVIGLGAGCAGICLAKLLPEQLQNVSLTIYDKNPEFGGTWYENRYPGCACDIPSHIYQFSWAMNPNWSQFYSGGPEILQYFKDVVGRFHLGDYFRLGHTITGAFWDPDRGQWDIHVQDMQTGKTFVDRCDVFINCSGILNAWDWPKIKGLHSFEGTLCHTANYDSSTDLRGKKVAVIGIGSSGVQVIPKIVDQVEHLYCWIRSSTWMTAGFAQKYAGPNGANFKYTSEQKAAFATNPKAYLEYCKNLEREISANFKMIQTGTPEAKQAKAFSTAEMRKKLGHRTDIMKTLIPTNFDVGCRRPTPGNGFLEALTLDKVTTYLSAVDEITPKGFVDPEGNEREVDVIICATGFDTSWVPRFPIVANGVNLQDVQAKRPISYLSLAVPQMPNYFMIGGPYFSFGHGSYTTMVELFMDNILAVVAKMQKDNIKHLAPTQAATDAFIEHADLWLKRTAWAGDCPSWFKNGTRDGTLTIFPGSRLVLADLVSSPRYEDYDIAYWSGNRFAALGNGFSTVEYEDGGDAAWYWETRNGLLPSS</sequence>
<evidence type="ECO:0000256" key="4">
    <source>
        <dbReference type="ARBA" id="ARBA00023002"/>
    </source>
</evidence>